<sequence length="234" mass="25244">MWNQIEQALEQSMQRVFEKIATLLPGLLAALVAVLIFLALAWAAAWLTRTVLTAVGFDARLTRGAVAIAEWTPAYTPTLLVTRIVFWVFVVTGLLVGVSAFDAASSEPVVSHAMFAFVPRLIGAAILLLVGNVLARFLSRSVLIAAVNMNLDYARLLSLGVKWLVLVLTGAMVLDHLGLGQQIVDMAFGILFGGIVLALSLAVGLGSRDLVSRSLEREAAKPVELPTQEKLRHF</sequence>
<comment type="caution">
    <text evidence="2">The sequence shown here is derived from an EMBL/GenBank/DDBJ whole genome shotgun (WGS) entry which is preliminary data.</text>
</comment>
<dbReference type="AlphaFoldDB" id="A0A7V4XUK7"/>
<evidence type="ECO:0000256" key="1">
    <source>
        <dbReference type="SAM" id="Phobius"/>
    </source>
</evidence>
<feature type="transmembrane region" description="Helical" evidence="1">
    <location>
        <begin position="186"/>
        <end position="207"/>
    </location>
</feature>
<organism evidence="2">
    <name type="scientific">Acidobacterium capsulatum</name>
    <dbReference type="NCBI Taxonomy" id="33075"/>
    <lineage>
        <taxon>Bacteria</taxon>
        <taxon>Pseudomonadati</taxon>
        <taxon>Acidobacteriota</taxon>
        <taxon>Terriglobia</taxon>
        <taxon>Terriglobales</taxon>
        <taxon>Acidobacteriaceae</taxon>
        <taxon>Acidobacterium</taxon>
    </lineage>
</organism>
<gene>
    <name evidence="2" type="ORF">ENW50_12615</name>
</gene>
<accession>A0A7V4XUK7</accession>
<dbReference type="Gene3D" id="1.10.287.1260">
    <property type="match status" value="1"/>
</dbReference>
<dbReference type="InterPro" id="IPR008910">
    <property type="entry name" value="MSC_TM_helix"/>
</dbReference>
<keyword evidence="1" id="KW-1133">Transmembrane helix</keyword>
<feature type="transmembrane region" description="Helical" evidence="1">
    <location>
        <begin position="113"/>
        <end position="135"/>
    </location>
</feature>
<evidence type="ECO:0000313" key="2">
    <source>
        <dbReference type="EMBL" id="HGY95508.1"/>
    </source>
</evidence>
<proteinExistence type="predicted"/>
<reference evidence="2" key="1">
    <citation type="journal article" date="2020" name="mSystems">
        <title>Genome- and Community-Level Interaction Insights into Carbon Utilization and Element Cycling Functions of Hydrothermarchaeota in Hydrothermal Sediment.</title>
        <authorList>
            <person name="Zhou Z."/>
            <person name="Liu Y."/>
            <person name="Xu W."/>
            <person name="Pan J."/>
            <person name="Luo Z.H."/>
            <person name="Li M."/>
        </authorList>
    </citation>
    <scope>NUCLEOTIDE SEQUENCE [LARGE SCALE GENOMIC DNA]</scope>
    <source>
        <strain evidence="2">SpSt-855</strain>
    </source>
</reference>
<dbReference type="EMBL" id="DTKL01000078">
    <property type="protein sequence ID" value="HGY95508.1"/>
    <property type="molecule type" value="Genomic_DNA"/>
</dbReference>
<name>A0A7V4XUK7_9BACT</name>
<keyword evidence="1" id="KW-0812">Transmembrane</keyword>
<dbReference type="Pfam" id="PF05552">
    <property type="entry name" value="MS_channel_1st_1"/>
    <property type="match status" value="2"/>
</dbReference>
<keyword evidence="1" id="KW-0472">Membrane</keyword>
<feature type="transmembrane region" description="Helical" evidence="1">
    <location>
        <begin position="20"/>
        <end position="47"/>
    </location>
</feature>
<feature type="transmembrane region" description="Helical" evidence="1">
    <location>
        <begin position="156"/>
        <end position="174"/>
    </location>
</feature>
<feature type="transmembrane region" description="Helical" evidence="1">
    <location>
        <begin position="84"/>
        <end position="101"/>
    </location>
</feature>
<protein>
    <submittedName>
        <fullName evidence="2">Uncharacterized protein</fullName>
    </submittedName>
</protein>